<keyword evidence="9 11" id="KW-0539">Nucleus</keyword>
<dbReference type="Pfam" id="PF00250">
    <property type="entry name" value="Forkhead"/>
    <property type="match status" value="1"/>
</dbReference>
<proteinExistence type="predicted"/>
<dbReference type="GO" id="GO:0000981">
    <property type="term" value="F:DNA-binding transcription factor activity, RNA polymerase II-specific"/>
    <property type="evidence" value="ECO:0007669"/>
    <property type="project" value="TreeGrafter"/>
</dbReference>
<dbReference type="AlphaFoldDB" id="A0AAV3ZNX1"/>
<evidence type="ECO:0000256" key="7">
    <source>
        <dbReference type="ARBA" id="ARBA00023125"/>
    </source>
</evidence>
<evidence type="ECO:0000256" key="3">
    <source>
        <dbReference type="ARBA" id="ARBA00022553"/>
    </source>
</evidence>
<keyword evidence="5" id="KW-0832">Ubl conjugation</keyword>
<feature type="compositionally biased region" description="Basic and acidic residues" evidence="12">
    <location>
        <begin position="423"/>
        <end position="436"/>
    </location>
</feature>
<dbReference type="SUPFAM" id="SSF46785">
    <property type="entry name" value="Winged helix' DNA-binding domain"/>
    <property type="match status" value="1"/>
</dbReference>
<evidence type="ECO:0000313" key="15">
    <source>
        <dbReference type="Proteomes" id="UP000735302"/>
    </source>
</evidence>
<keyword evidence="4" id="KW-0221">Differentiation</keyword>
<protein>
    <recommendedName>
        <fullName evidence="10">Forkhead box protein L2</fullName>
    </recommendedName>
</protein>
<dbReference type="EMBL" id="BLXT01002641">
    <property type="protein sequence ID" value="GFN96078.1"/>
    <property type="molecule type" value="Genomic_DNA"/>
</dbReference>
<feature type="compositionally biased region" description="Basic and acidic residues" evidence="12">
    <location>
        <begin position="483"/>
        <end position="492"/>
    </location>
</feature>
<evidence type="ECO:0000256" key="12">
    <source>
        <dbReference type="SAM" id="MobiDB-lite"/>
    </source>
</evidence>
<evidence type="ECO:0000259" key="13">
    <source>
        <dbReference type="PROSITE" id="PS50039"/>
    </source>
</evidence>
<feature type="compositionally biased region" description="Low complexity" evidence="12">
    <location>
        <begin position="369"/>
        <end position="387"/>
    </location>
</feature>
<dbReference type="GO" id="GO:0005634">
    <property type="term" value="C:nucleus"/>
    <property type="evidence" value="ECO:0007669"/>
    <property type="project" value="UniProtKB-SubCell"/>
</dbReference>
<evidence type="ECO:0000256" key="9">
    <source>
        <dbReference type="ARBA" id="ARBA00023242"/>
    </source>
</evidence>
<accession>A0AAV3ZNX1</accession>
<keyword evidence="7 11" id="KW-0238">DNA-binding</keyword>
<dbReference type="Gene3D" id="1.10.10.10">
    <property type="entry name" value="Winged helix-like DNA-binding domain superfamily/Winged helix DNA-binding domain"/>
    <property type="match status" value="1"/>
</dbReference>
<reference evidence="14 15" key="1">
    <citation type="journal article" date="2021" name="Elife">
        <title>Chloroplast acquisition without the gene transfer in kleptoplastic sea slugs, Plakobranchus ocellatus.</title>
        <authorList>
            <person name="Maeda T."/>
            <person name="Takahashi S."/>
            <person name="Yoshida T."/>
            <person name="Shimamura S."/>
            <person name="Takaki Y."/>
            <person name="Nagai Y."/>
            <person name="Toyoda A."/>
            <person name="Suzuki Y."/>
            <person name="Arimoto A."/>
            <person name="Ishii H."/>
            <person name="Satoh N."/>
            <person name="Nishiyama T."/>
            <person name="Hasebe M."/>
            <person name="Maruyama T."/>
            <person name="Minagawa J."/>
            <person name="Obokata J."/>
            <person name="Shigenobu S."/>
        </authorList>
    </citation>
    <scope>NUCLEOTIDE SEQUENCE [LARGE SCALE GENOMIC DNA]</scope>
</reference>
<evidence type="ECO:0000256" key="8">
    <source>
        <dbReference type="ARBA" id="ARBA00023163"/>
    </source>
</evidence>
<feature type="region of interest" description="Disordered" evidence="12">
    <location>
        <begin position="23"/>
        <end position="68"/>
    </location>
</feature>
<feature type="domain" description="Fork-head" evidence="13">
    <location>
        <begin position="494"/>
        <end position="588"/>
    </location>
</feature>
<dbReference type="GO" id="GO:0000978">
    <property type="term" value="F:RNA polymerase II cis-regulatory region sequence-specific DNA binding"/>
    <property type="evidence" value="ECO:0007669"/>
    <property type="project" value="TreeGrafter"/>
</dbReference>
<evidence type="ECO:0000256" key="1">
    <source>
        <dbReference type="ARBA" id="ARBA00004123"/>
    </source>
</evidence>
<evidence type="ECO:0000256" key="5">
    <source>
        <dbReference type="ARBA" id="ARBA00022843"/>
    </source>
</evidence>
<dbReference type="InterPro" id="IPR030456">
    <property type="entry name" value="TF_fork_head_CS_2"/>
</dbReference>
<evidence type="ECO:0000256" key="10">
    <source>
        <dbReference type="ARBA" id="ARBA00034872"/>
    </source>
</evidence>
<dbReference type="CDD" id="cd20028">
    <property type="entry name" value="FH_FOXL2"/>
    <property type="match status" value="1"/>
</dbReference>
<dbReference type="InterPro" id="IPR018122">
    <property type="entry name" value="TF_fork_head_CS_1"/>
</dbReference>
<dbReference type="GO" id="GO:0009653">
    <property type="term" value="P:anatomical structure morphogenesis"/>
    <property type="evidence" value="ECO:0007669"/>
    <property type="project" value="TreeGrafter"/>
</dbReference>
<feature type="compositionally biased region" description="Gly residues" evidence="12">
    <location>
        <begin position="28"/>
        <end position="43"/>
    </location>
</feature>
<evidence type="ECO:0000256" key="6">
    <source>
        <dbReference type="ARBA" id="ARBA00023015"/>
    </source>
</evidence>
<keyword evidence="6" id="KW-0805">Transcription regulation</keyword>
<evidence type="ECO:0000256" key="2">
    <source>
        <dbReference type="ARBA" id="ARBA00022499"/>
    </source>
</evidence>
<keyword evidence="15" id="KW-1185">Reference proteome</keyword>
<organism evidence="14 15">
    <name type="scientific">Plakobranchus ocellatus</name>
    <dbReference type="NCBI Taxonomy" id="259542"/>
    <lineage>
        <taxon>Eukaryota</taxon>
        <taxon>Metazoa</taxon>
        <taxon>Spiralia</taxon>
        <taxon>Lophotrochozoa</taxon>
        <taxon>Mollusca</taxon>
        <taxon>Gastropoda</taxon>
        <taxon>Heterobranchia</taxon>
        <taxon>Euthyneura</taxon>
        <taxon>Panpulmonata</taxon>
        <taxon>Sacoglossa</taxon>
        <taxon>Placobranchoidea</taxon>
        <taxon>Plakobranchidae</taxon>
        <taxon>Plakobranchus</taxon>
    </lineage>
</organism>
<dbReference type="PROSITE" id="PS00657">
    <property type="entry name" value="FORK_HEAD_1"/>
    <property type="match status" value="1"/>
</dbReference>
<comment type="caution">
    <text evidence="14">The sequence shown here is derived from an EMBL/GenBank/DDBJ whole genome shotgun (WGS) entry which is preliminary data.</text>
</comment>
<dbReference type="InterPro" id="IPR001766">
    <property type="entry name" value="Fork_head_dom"/>
</dbReference>
<dbReference type="FunFam" id="1.10.10.10:FF:000016">
    <property type="entry name" value="Forkhead box protein I1"/>
    <property type="match status" value="1"/>
</dbReference>
<comment type="subcellular location">
    <subcellularLocation>
        <location evidence="1 11">Nucleus</location>
    </subcellularLocation>
</comment>
<dbReference type="PROSITE" id="PS00658">
    <property type="entry name" value="FORK_HEAD_2"/>
    <property type="match status" value="1"/>
</dbReference>
<keyword evidence="8" id="KW-0804">Transcription</keyword>
<dbReference type="PANTHER" id="PTHR11829:SF411">
    <property type="entry name" value="FORKHEAD BOX PROTEIN L2"/>
    <property type="match status" value="1"/>
</dbReference>
<dbReference type="PRINTS" id="PR00053">
    <property type="entry name" value="FORKHEAD"/>
</dbReference>
<keyword evidence="3" id="KW-0597">Phosphoprotein</keyword>
<sequence length="786" mass="84402">MPDYFHTGSGAGMKLEEASVSGKPLEALGGGGGGGAGGGGPGQEFGSLTSFPQFHSHSRHFSQHHQQGEATILKPHLYQMSHAQEGLTVHGNKSPCVGNGNDQAPSPMNGHMMGHVTSYTPCSTAHDEVQSTKDRAYTYEHILRKSQGSTQDDTEMSALKSLSNLNDQAARSFPDHNSDFSATGLSGKYFGTGALTGNNQISREYMCRENARDYSSTSRQDGSFVHTMSPSSIATPLYSRLYGCGTEMDSGHFAGYKSYSPYSTGLSEQSIEKDYERFYLSTQSEAAANISTSYKQYGRLSDKDSSVSLSNMSKCQTDFQRSPHCISNGLSSSLDICGSNKSNVNGSSCDGSNKNVLSMPFDSNTSIASTRNSSTCSGSSNSNSNSNNKRKQASTERKTIGADTSQPSSNRAATKSQSSGSCKSDKSVKAEPENSKRSASPATPPSTDCGEKQTSSATASPRDNSHTTTVDTTRKSMTPNNKDNPESFKDPNIKPPYSYVALIAMAIKETPEKRLTLSGIYQFIINRFPYYEKNKKGWQNSIRHNLSLNECFVKVAREGGGERKGNFWTLDPAFEDMFEKGNYRRRRRMKRPYRPTLSLNKPFFSDPTHALNQFAFNSYFNTASSYSQYSSYSPWTLTSHHHHHNTAAAAAAASAGPLGVSQLPSYRNCHQRFANSAFNGLHAQYGMGGMGAALGAHAAGGTPTQVMASSPMGSPSGYSPGAYTPHHQLSYHDYSSVGSGAAAAATLGFQCGGSSGGAGSAGIRQAVDGFASAHHYSSYWAGERHV</sequence>
<feature type="DNA-binding region" description="Fork-head" evidence="11">
    <location>
        <begin position="494"/>
        <end position="588"/>
    </location>
</feature>
<dbReference type="PROSITE" id="PS50039">
    <property type="entry name" value="FORK_HEAD_3"/>
    <property type="match status" value="1"/>
</dbReference>
<dbReference type="InterPro" id="IPR047515">
    <property type="entry name" value="FH_FOXL2"/>
</dbReference>
<dbReference type="InterPro" id="IPR036388">
    <property type="entry name" value="WH-like_DNA-bd_sf"/>
</dbReference>
<evidence type="ECO:0000313" key="14">
    <source>
        <dbReference type="EMBL" id="GFN96078.1"/>
    </source>
</evidence>
<feature type="compositionally biased region" description="Polar residues" evidence="12">
    <location>
        <begin position="452"/>
        <end position="482"/>
    </location>
</feature>
<evidence type="ECO:0000256" key="11">
    <source>
        <dbReference type="PROSITE-ProRule" id="PRU00089"/>
    </source>
</evidence>
<feature type="compositionally biased region" description="Polar residues" evidence="12">
    <location>
        <begin position="402"/>
        <end position="414"/>
    </location>
</feature>
<keyword evidence="2" id="KW-1017">Isopeptide bond</keyword>
<name>A0AAV3ZNX1_9GAST</name>
<dbReference type="PANTHER" id="PTHR11829">
    <property type="entry name" value="FORKHEAD BOX PROTEIN"/>
    <property type="match status" value="1"/>
</dbReference>
<dbReference type="InterPro" id="IPR050211">
    <property type="entry name" value="FOX_domain-containing"/>
</dbReference>
<feature type="region of interest" description="Disordered" evidence="12">
    <location>
        <begin position="363"/>
        <end position="493"/>
    </location>
</feature>
<gene>
    <name evidence="14" type="ORF">PoB_002258400</name>
</gene>
<evidence type="ECO:0000256" key="4">
    <source>
        <dbReference type="ARBA" id="ARBA00022782"/>
    </source>
</evidence>
<dbReference type="GO" id="GO:0030154">
    <property type="term" value="P:cell differentiation"/>
    <property type="evidence" value="ECO:0007669"/>
    <property type="project" value="UniProtKB-KW"/>
</dbReference>
<dbReference type="InterPro" id="IPR036390">
    <property type="entry name" value="WH_DNA-bd_sf"/>
</dbReference>
<dbReference type="Proteomes" id="UP000735302">
    <property type="component" value="Unassembled WGS sequence"/>
</dbReference>
<dbReference type="SMART" id="SM00339">
    <property type="entry name" value="FH"/>
    <property type="match status" value="1"/>
</dbReference>